<evidence type="ECO:0000313" key="3">
    <source>
        <dbReference type="Proteomes" id="UP000799118"/>
    </source>
</evidence>
<accession>A0A6A4IA64</accession>
<keyword evidence="3" id="KW-1185">Reference proteome</keyword>
<dbReference type="EMBL" id="ML769395">
    <property type="protein sequence ID" value="KAE9407536.1"/>
    <property type="molecule type" value="Genomic_DNA"/>
</dbReference>
<reference evidence="1" key="1">
    <citation type="journal article" date="2019" name="Environ. Microbiol.">
        <title>Fungal ecological strategies reflected in gene transcription - a case study of two litter decomposers.</title>
        <authorList>
            <person name="Barbi F."/>
            <person name="Kohler A."/>
            <person name="Barry K."/>
            <person name="Baskaran P."/>
            <person name="Daum C."/>
            <person name="Fauchery L."/>
            <person name="Ihrmark K."/>
            <person name="Kuo A."/>
            <person name="LaButti K."/>
            <person name="Lipzen A."/>
            <person name="Morin E."/>
            <person name="Grigoriev I.V."/>
            <person name="Henrissat B."/>
            <person name="Lindahl B."/>
            <person name="Martin F."/>
        </authorList>
    </citation>
    <scope>NUCLEOTIDE SEQUENCE</scope>
    <source>
        <strain evidence="1">JB14</strain>
    </source>
</reference>
<dbReference type="Proteomes" id="UP000799118">
    <property type="component" value="Unassembled WGS sequence"/>
</dbReference>
<gene>
    <name evidence="2" type="ORF">BT96DRAFT_986152</name>
    <name evidence="1" type="ORF">BT96DRAFT_986530</name>
</gene>
<proteinExistence type="predicted"/>
<evidence type="ECO:0000313" key="2">
    <source>
        <dbReference type="EMBL" id="KAE9407922.1"/>
    </source>
</evidence>
<dbReference type="AlphaFoldDB" id="A0A6A4IA64"/>
<evidence type="ECO:0000313" key="1">
    <source>
        <dbReference type="EMBL" id="KAE9407536.1"/>
    </source>
</evidence>
<name>A0A6A4IA64_9AGAR</name>
<organism evidence="1 3">
    <name type="scientific">Gymnopus androsaceus JB14</name>
    <dbReference type="NCBI Taxonomy" id="1447944"/>
    <lineage>
        <taxon>Eukaryota</taxon>
        <taxon>Fungi</taxon>
        <taxon>Dikarya</taxon>
        <taxon>Basidiomycota</taxon>
        <taxon>Agaricomycotina</taxon>
        <taxon>Agaricomycetes</taxon>
        <taxon>Agaricomycetidae</taxon>
        <taxon>Agaricales</taxon>
        <taxon>Marasmiineae</taxon>
        <taxon>Omphalotaceae</taxon>
        <taxon>Gymnopus</taxon>
    </lineage>
</organism>
<dbReference type="EMBL" id="ML769393">
    <property type="protein sequence ID" value="KAE9407922.1"/>
    <property type="molecule type" value="Genomic_DNA"/>
</dbReference>
<sequence length="62" mass="6849">MLYLLAWEDVGSTVIKPFSILEQLGDWERRNSGGHSTIALAAHHLSLKLLGPSAFISKLMID</sequence>
<protein>
    <submittedName>
        <fullName evidence="1">Uncharacterized protein</fullName>
    </submittedName>
</protein>